<feature type="transmembrane region" description="Helical" evidence="1">
    <location>
        <begin position="172"/>
        <end position="190"/>
    </location>
</feature>
<feature type="transmembrane region" description="Helical" evidence="1">
    <location>
        <begin position="223"/>
        <end position="239"/>
    </location>
</feature>
<protein>
    <submittedName>
        <fullName evidence="2">Uncharacterized protein</fullName>
    </submittedName>
</protein>
<evidence type="ECO:0000313" key="3">
    <source>
        <dbReference type="Proteomes" id="UP000223749"/>
    </source>
</evidence>
<organism evidence="2 3">
    <name type="scientific">Pedobacter ginsengisoli</name>
    <dbReference type="NCBI Taxonomy" id="363852"/>
    <lineage>
        <taxon>Bacteria</taxon>
        <taxon>Pseudomonadati</taxon>
        <taxon>Bacteroidota</taxon>
        <taxon>Sphingobacteriia</taxon>
        <taxon>Sphingobacteriales</taxon>
        <taxon>Sphingobacteriaceae</taxon>
        <taxon>Pedobacter</taxon>
    </lineage>
</organism>
<sequence length="362" mass="42168">MFASFLRIRRQPFKINPFWVFLFLFSNLLGTYNHILFSCIPISVFVGTLLWEGRYKSGQLNPLAVLLTINCVNLILVFSSMRYYLESMSSQIGYVILSALLLLVFTSKCYFLLIGKVRRFNLNIPKKMITVIFTLGISAFAIFHGIAFFQVLSGYKIILQIFSYECSTLTEIALSLVGCMVLACFLIQLAKDLKLEIIPVEIYWIICYFGIFCIYTISCSFRYYLSIYILIGLYIAYRISFRTQMASFFVASIAMGFIIMQFIWYDIFIVGNFPLKAVDFKIGNRQKETTAHFLPKQPVIDFLRTNKTGQIQYLIDEPYFVEQPILFYKTISPWDESKNKKIFLDYDHTSYKTGFLLYTQDD</sequence>
<reference evidence="2 3" key="1">
    <citation type="submission" date="2017-10" db="EMBL/GenBank/DDBJ databases">
        <title>Whole genome of Pedobacter ginsengisoli T01R-27 isolated from tomato rhizosphere.</title>
        <authorList>
            <person name="Weon H.-Y."/>
            <person name="Lee S.A."/>
            <person name="Sang M.K."/>
            <person name="Song J."/>
        </authorList>
    </citation>
    <scope>NUCLEOTIDE SEQUENCE [LARGE SCALE GENOMIC DNA]</scope>
    <source>
        <strain evidence="2 3">T01R-27</strain>
    </source>
</reference>
<evidence type="ECO:0000313" key="2">
    <source>
        <dbReference type="EMBL" id="ATP56732.1"/>
    </source>
</evidence>
<keyword evidence="3" id="KW-1185">Reference proteome</keyword>
<feature type="transmembrane region" description="Helical" evidence="1">
    <location>
        <begin position="197"/>
        <end position="217"/>
    </location>
</feature>
<keyword evidence="1" id="KW-1133">Transmembrane helix</keyword>
<gene>
    <name evidence="2" type="ORF">CPT03_09720</name>
</gene>
<evidence type="ECO:0000256" key="1">
    <source>
        <dbReference type="SAM" id="Phobius"/>
    </source>
</evidence>
<keyword evidence="1" id="KW-0472">Membrane</keyword>
<dbReference type="Proteomes" id="UP000223749">
    <property type="component" value="Chromosome"/>
</dbReference>
<dbReference type="AlphaFoldDB" id="A0A2D1U557"/>
<proteinExistence type="predicted"/>
<name>A0A2D1U557_9SPHI</name>
<feature type="transmembrane region" description="Helical" evidence="1">
    <location>
        <begin position="35"/>
        <end position="51"/>
    </location>
</feature>
<feature type="transmembrane region" description="Helical" evidence="1">
    <location>
        <begin position="246"/>
        <end position="265"/>
    </location>
</feature>
<feature type="transmembrane region" description="Helical" evidence="1">
    <location>
        <begin position="91"/>
        <end position="117"/>
    </location>
</feature>
<dbReference type="KEGG" id="pgs:CPT03_09720"/>
<feature type="transmembrane region" description="Helical" evidence="1">
    <location>
        <begin position="129"/>
        <end position="152"/>
    </location>
</feature>
<accession>A0A2D1U557</accession>
<dbReference type="EMBL" id="CP024091">
    <property type="protein sequence ID" value="ATP56732.1"/>
    <property type="molecule type" value="Genomic_DNA"/>
</dbReference>
<feature type="transmembrane region" description="Helical" evidence="1">
    <location>
        <begin position="63"/>
        <end position="85"/>
    </location>
</feature>
<keyword evidence="1" id="KW-0812">Transmembrane</keyword>